<reference evidence="1" key="1">
    <citation type="submission" date="2018-05" db="EMBL/GenBank/DDBJ databases">
        <authorList>
            <person name="Lanie J.A."/>
            <person name="Ng W.-L."/>
            <person name="Kazmierczak K.M."/>
            <person name="Andrzejewski T.M."/>
            <person name="Davidsen T.M."/>
            <person name="Wayne K.J."/>
            <person name="Tettelin H."/>
            <person name="Glass J.I."/>
            <person name="Rusch D."/>
            <person name="Podicherti R."/>
            <person name="Tsui H.-C.T."/>
            <person name="Winkler M.E."/>
        </authorList>
    </citation>
    <scope>NUCLEOTIDE SEQUENCE</scope>
</reference>
<name>A0A382C090_9ZZZZ</name>
<protein>
    <submittedName>
        <fullName evidence="1">Uncharacterized protein</fullName>
    </submittedName>
</protein>
<proteinExistence type="predicted"/>
<dbReference type="AlphaFoldDB" id="A0A382C090"/>
<evidence type="ECO:0000313" key="1">
    <source>
        <dbReference type="EMBL" id="SVB19151.1"/>
    </source>
</evidence>
<sequence length="131" mass="15015">SGQQYLELKAAGLQVSLDQRHYTRHRILQGFTELVMPRIWDDHPLPPEHGVLILTSADKTGQTTVEFSRAEENPLCFQEFLQSWVELSAKIQMNGVFHKWVFEMTGPNYIKAIARRLSGVDRLSNSAYDLV</sequence>
<accession>A0A382C090</accession>
<feature type="non-terminal residue" evidence="1">
    <location>
        <position position="1"/>
    </location>
</feature>
<organism evidence="1">
    <name type="scientific">marine metagenome</name>
    <dbReference type="NCBI Taxonomy" id="408172"/>
    <lineage>
        <taxon>unclassified sequences</taxon>
        <taxon>metagenomes</taxon>
        <taxon>ecological metagenomes</taxon>
    </lineage>
</organism>
<gene>
    <name evidence="1" type="ORF">METZ01_LOCUS172005</name>
</gene>
<dbReference type="EMBL" id="UINC01032082">
    <property type="protein sequence ID" value="SVB19151.1"/>
    <property type="molecule type" value="Genomic_DNA"/>
</dbReference>